<reference evidence="2" key="1">
    <citation type="journal article" date="2010" name="PLoS ONE">
        <title>Organization of the cpe locus in CPE-positive clostridium perfringens type C and D isolates.</title>
        <authorList>
            <person name="Li J."/>
            <person name="Miyamoto K."/>
            <person name="Sayeed S."/>
            <person name="McClane B.A."/>
        </authorList>
    </citation>
    <scope>NUCLEOTIDE SEQUENCE</scope>
    <source>
        <strain evidence="2">CN4003</strain>
    </source>
</reference>
<dbReference type="InterPro" id="IPR002513">
    <property type="entry name" value="Tn3_Tnp_DDE_dom"/>
</dbReference>
<feature type="domain" description="Tn3 transposase DDE" evidence="1">
    <location>
        <begin position="118"/>
        <end position="170"/>
    </location>
</feature>
<dbReference type="EMBL" id="GQ225714">
    <property type="protein sequence ID" value="ADG84503.1"/>
    <property type="molecule type" value="Genomic_DNA"/>
</dbReference>
<organism evidence="2">
    <name type="scientific">Clostridium perfringens</name>
    <dbReference type="NCBI Taxonomy" id="1502"/>
    <lineage>
        <taxon>Bacteria</taxon>
        <taxon>Bacillati</taxon>
        <taxon>Bacillota</taxon>
        <taxon>Clostridia</taxon>
        <taxon>Eubacteriales</taxon>
        <taxon>Clostridiaceae</taxon>
        <taxon>Clostridium</taxon>
    </lineage>
</organism>
<protein>
    <submittedName>
        <fullName evidence="2">Transposase</fullName>
    </submittedName>
</protein>
<accession>D7NMY4</accession>
<evidence type="ECO:0000313" key="2">
    <source>
        <dbReference type="EMBL" id="ADG84503.1"/>
    </source>
</evidence>
<evidence type="ECO:0000259" key="1">
    <source>
        <dbReference type="Pfam" id="PF01526"/>
    </source>
</evidence>
<proteinExistence type="predicted"/>
<dbReference type="AlphaFoldDB" id="D7NMY4"/>
<dbReference type="GO" id="GO:0004803">
    <property type="term" value="F:transposase activity"/>
    <property type="evidence" value="ECO:0007669"/>
    <property type="project" value="InterPro"/>
</dbReference>
<gene>
    <name evidence="2" type="primary">TnD1</name>
</gene>
<name>D7NMY4_CLOPF</name>
<dbReference type="Pfam" id="PF01526">
    <property type="entry name" value="DDE_Tnp_Tn3"/>
    <property type="match status" value="1"/>
</dbReference>
<sequence length="171" mass="19457">MALLTELRDRVKAGDISISGSKQYKDFEDYLLSKNEWINSKENNKLSVSLSFDEYIQDRLNSLNERLRWLSKNMKNISTISIDKCKISISRLENITPKETKELSFSLYKLLPKIKLTDLLMDVARITGFHKEFIHASTNKKPDTEDTILIMAALLGIGTNIGLSKMADATP</sequence>
<dbReference type="GO" id="GO:0006313">
    <property type="term" value="P:DNA transposition"/>
    <property type="evidence" value="ECO:0007669"/>
    <property type="project" value="InterPro"/>
</dbReference>